<dbReference type="Proteomes" id="UP000014760">
    <property type="component" value="Unassembled WGS sequence"/>
</dbReference>
<evidence type="ECO:0000256" key="1">
    <source>
        <dbReference type="SAM" id="MobiDB-lite"/>
    </source>
</evidence>
<reference evidence="2 4" key="2">
    <citation type="journal article" date="2013" name="Nature">
        <title>Insights into bilaterian evolution from three spiralian genomes.</title>
        <authorList>
            <person name="Simakov O."/>
            <person name="Marletaz F."/>
            <person name="Cho S.J."/>
            <person name="Edsinger-Gonzales E."/>
            <person name="Havlak P."/>
            <person name="Hellsten U."/>
            <person name="Kuo D.H."/>
            <person name="Larsson T."/>
            <person name="Lv J."/>
            <person name="Arendt D."/>
            <person name="Savage R."/>
            <person name="Osoegawa K."/>
            <person name="de Jong P."/>
            <person name="Grimwood J."/>
            <person name="Chapman J.A."/>
            <person name="Shapiro H."/>
            <person name="Aerts A."/>
            <person name="Otillar R.P."/>
            <person name="Terry A.Y."/>
            <person name="Boore J.L."/>
            <person name="Grigoriev I.V."/>
            <person name="Lindberg D.R."/>
            <person name="Seaver E.C."/>
            <person name="Weisblat D.A."/>
            <person name="Putnam N.H."/>
            <person name="Rokhsar D.S."/>
        </authorList>
    </citation>
    <scope>NUCLEOTIDE SEQUENCE</scope>
    <source>
        <strain evidence="2 4">I ESC-2004</strain>
    </source>
</reference>
<feature type="region of interest" description="Disordered" evidence="1">
    <location>
        <begin position="56"/>
        <end position="75"/>
    </location>
</feature>
<keyword evidence="4" id="KW-1185">Reference proteome</keyword>
<dbReference type="HOGENOM" id="CLU_694940_0_0_1"/>
<evidence type="ECO:0000313" key="3">
    <source>
        <dbReference type="EnsemblMetazoa" id="CapteP185371"/>
    </source>
</evidence>
<protein>
    <submittedName>
        <fullName evidence="2 3">Uncharacterized protein</fullName>
    </submittedName>
</protein>
<name>R7TAR9_CAPTE</name>
<dbReference type="EnsemblMetazoa" id="CapteT185371">
    <property type="protein sequence ID" value="CapteP185371"/>
    <property type="gene ID" value="CapteG185371"/>
</dbReference>
<feature type="region of interest" description="Disordered" evidence="1">
    <location>
        <begin position="1"/>
        <end position="36"/>
    </location>
</feature>
<proteinExistence type="predicted"/>
<evidence type="ECO:0000313" key="2">
    <source>
        <dbReference type="EMBL" id="ELT90803.1"/>
    </source>
</evidence>
<sequence>MSKDPFAVRGHRAYSSMTSPPPMDRVTRQTSRPFDPQDVVIGIPQPYRTSFSAVTPPQRMSRHVVTHSPPATKTKSQDVLVKRVAMSTDSILDEAEESPRSNFQRLNVRYASTPSHIYSSNKKQQYRDACDSGLQSSCDDVFSDNASVSSDDRLVREFMGQEVKTPADPSIREEPQVKMMITKEYVHQTTVNYSDIIGDHIPESSLKSDQIVLDMLRLKGLLPNSQNKSCTLPVTAPSRDSNAKRSLSTSIGNFFKKMSPKTLRKSRRDMAKQSKEGKTLPAESQRLLKSIEKNSPANGEVYSSFKKRTQSPHSIEASAMKPQALKAVEFPDNLLSPDYHGNGPPKSLNVRQVAEMEKRVFKFPSVSVESIGQCSLDVQQPAASELNFSLFSILMYP</sequence>
<evidence type="ECO:0000313" key="4">
    <source>
        <dbReference type="Proteomes" id="UP000014760"/>
    </source>
</evidence>
<reference evidence="4" key="1">
    <citation type="submission" date="2012-12" db="EMBL/GenBank/DDBJ databases">
        <authorList>
            <person name="Hellsten U."/>
            <person name="Grimwood J."/>
            <person name="Chapman J.A."/>
            <person name="Shapiro H."/>
            <person name="Aerts A."/>
            <person name="Otillar R.P."/>
            <person name="Terry A.Y."/>
            <person name="Boore J.L."/>
            <person name="Simakov O."/>
            <person name="Marletaz F."/>
            <person name="Cho S.-J."/>
            <person name="Edsinger-Gonzales E."/>
            <person name="Havlak P."/>
            <person name="Kuo D.-H."/>
            <person name="Larsson T."/>
            <person name="Lv J."/>
            <person name="Arendt D."/>
            <person name="Savage R."/>
            <person name="Osoegawa K."/>
            <person name="de Jong P."/>
            <person name="Lindberg D.R."/>
            <person name="Seaver E.C."/>
            <person name="Weisblat D.A."/>
            <person name="Putnam N.H."/>
            <person name="Grigoriev I.V."/>
            <person name="Rokhsar D.S."/>
        </authorList>
    </citation>
    <scope>NUCLEOTIDE SEQUENCE</scope>
    <source>
        <strain evidence="4">I ESC-2004</strain>
    </source>
</reference>
<feature type="region of interest" description="Disordered" evidence="1">
    <location>
        <begin position="260"/>
        <end position="309"/>
    </location>
</feature>
<dbReference type="AlphaFoldDB" id="R7TAR9"/>
<accession>R7TAR9</accession>
<organism evidence="2">
    <name type="scientific">Capitella teleta</name>
    <name type="common">Polychaete worm</name>
    <dbReference type="NCBI Taxonomy" id="283909"/>
    <lineage>
        <taxon>Eukaryota</taxon>
        <taxon>Metazoa</taxon>
        <taxon>Spiralia</taxon>
        <taxon>Lophotrochozoa</taxon>
        <taxon>Annelida</taxon>
        <taxon>Polychaeta</taxon>
        <taxon>Sedentaria</taxon>
        <taxon>Scolecida</taxon>
        <taxon>Capitellidae</taxon>
        <taxon>Capitella</taxon>
    </lineage>
</organism>
<dbReference type="OrthoDB" id="10683912at2759"/>
<dbReference type="EMBL" id="KB310768">
    <property type="protein sequence ID" value="ELT90803.1"/>
    <property type="molecule type" value="Genomic_DNA"/>
</dbReference>
<reference evidence="3" key="3">
    <citation type="submission" date="2015-06" db="UniProtKB">
        <authorList>
            <consortium name="EnsemblMetazoa"/>
        </authorList>
    </citation>
    <scope>IDENTIFICATION</scope>
</reference>
<gene>
    <name evidence="2" type="ORF">CAPTEDRAFT_185371</name>
</gene>
<feature type="compositionally biased region" description="Basic and acidic residues" evidence="1">
    <location>
        <begin position="268"/>
        <end position="278"/>
    </location>
</feature>
<dbReference type="EMBL" id="AMQN01003028">
    <property type="status" value="NOT_ANNOTATED_CDS"/>
    <property type="molecule type" value="Genomic_DNA"/>
</dbReference>